<dbReference type="AlphaFoldDB" id="A0A9B0TBM7"/>
<feature type="compositionally biased region" description="Pro residues" evidence="1">
    <location>
        <begin position="154"/>
        <end position="163"/>
    </location>
</feature>
<feature type="compositionally biased region" description="Pro residues" evidence="1">
    <location>
        <begin position="14"/>
        <end position="26"/>
    </location>
</feature>
<reference evidence="3" key="1">
    <citation type="submission" date="2025-08" db="UniProtKB">
        <authorList>
            <consortium name="RefSeq"/>
        </authorList>
    </citation>
    <scope>IDENTIFICATION</scope>
    <source>
        <tissue evidence="3">Spleen</tissue>
    </source>
</reference>
<dbReference type="Proteomes" id="UP000504623">
    <property type="component" value="Unplaced"/>
</dbReference>
<feature type="region of interest" description="Disordered" evidence="1">
    <location>
        <begin position="154"/>
        <end position="191"/>
    </location>
</feature>
<dbReference type="RefSeq" id="XP_006860831.1">
    <property type="nucleotide sequence ID" value="XM_006860769.1"/>
</dbReference>
<evidence type="ECO:0000313" key="3">
    <source>
        <dbReference type="RefSeq" id="XP_006860831.1"/>
    </source>
</evidence>
<evidence type="ECO:0000313" key="2">
    <source>
        <dbReference type="Proteomes" id="UP000504623"/>
    </source>
</evidence>
<name>A0A9B0TBM7_CHRAS</name>
<accession>A0A9B0TBM7</accession>
<organism evidence="2 3">
    <name type="scientific">Chrysochloris asiatica</name>
    <name type="common">Cape golden mole</name>
    <dbReference type="NCBI Taxonomy" id="185453"/>
    <lineage>
        <taxon>Eukaryota</taxon>
        <taxon>Metazoa</taxon>
        <taxon>Chordata</taxon>
        <taxon>Craniata</taxon>
        <taxon>Vertebrata</taxon>
        <taxon>Euteleostomi</taxon>
        <taxon>Mammalia</taxon>
        <taxon>Eutheria</taxon>
        <taxon>Afrotheria</taxon>
        <taxon>Chrysochloridae</taxon>
        <taxon>Chrysochlorinae</taxon>
        <taxon>Chrysochloris</taxon>
    </lineage>
</organism>
<gene>
    <name evidence="3" type="primary">LOC102820873</name>
</gene>
<protein>
    <submittedName>
        <fullName evidence="3">Formin-like protein 14-like</fullName>
    </submittedName>
</protein>
<dbReference type="GeneID" id="102820873"/>
<feature type="region of interest" description="Disordered" evidence="1">
    <location>
        <begin position="1"/>
        <end position="127"/>
    </location>
</feature>
<sequence>MAPDLASGPRRLPELPPSPPPPPPPQRTSAAALSPQRRGLPGRPGAGGRALAGPGTRAGSRLRPPGVWRQLRWRRGGGGGSPSDFKFPSSPPPLPPRRRPSAEWLRRGRPRAGAGRGPGRGYKGNQYRPLHTHSLCPVLRGGFLAAAVLLARPPQPAWTPGAPPDGRHQPTDARASGQARPAGSARVKRPK</sequence>
<proteinExistence type="predicted"/>
<evidence type="ECO:0000256" key="1">
    <source>
        <dbReference type="SAM" id="MobiDB-lite"/>
    </source>
</evidence>
<keyword evidence="2" id="KW-1185">Reference proteome</keyword>